<dbReference type="PANTHER" id="PTHR31205:SF69">
    <property type="entry name" value="ACTIN CROSS-LINKING PROTEIN (DUF569)"/>
    <property type="match status" value="1"/>
</dbReference>
<dbReference type="SUPFAM" id="SSF50405">
    <property type="entry name" value="Actin-crosslinking proteins"/>
    <property type="match status" value="1"/>
</dbReference>
<evidence type="ECO:0000313" key="4">
    <source>
        <dbReference type="Proteomes" id="UP000298416"/>
    </source>
</evidence>
<dbReference type="Gene3D" id="2.80.10.50">
    <property type="match status" value="1"/>
</dbReference>
<feature type="compositionally biased region" description="Low complexity" evidence="1">
    <location>
        <begin position="161"/>
        <end position="174"/>
    </location>
</feature>
<evidence type="ECO:0000313" key="3">
    <source>
        <dbReference type="EMBL" id="KAG6411156.1"/>
    </source>
</evidence>
<feature type="region of interest" description="Disordered" evidence="1">
    <location>
        <begin position="161"/>
        <end position="187"/>
    </location>
</feature>
<accession>A0A8X8XCE5</accession>
<dbReference type="Proteomes" id="UP000298416">
    <property type="component" value="Unassembled WGS sequence"/>
</dbReference>
<protein>
    <recommendedName>
        <fullName evidence="2">DUF569 domain-containing protein</fullName>
    </recommendedName>
</protein>
<keyword evidence="4" id="KW-1185">Reference proteome</keyword>
<evidence type="ECO:0000259" key="2">
    <source>
        <dbReference type="Pfam" id="PF04601"/>
    </source>
</evidence>
<dbReference type="Pfam" id="PF04601">
    <property type="entry name" value="DUF569"/>
    <property type="match status" value="1"/>
</dbReference>
<name>A0A8X8XCE5_SALSN</name>
<dbReference type="PANTHER" id="PTHR31205">
    <property type="entry name" value="ACTIN CROSS-LINKING PROTEIN (DUF569)"/>
    <property type="match status" value="1"/>
</dbReference>
<dbReference type="FunFam" id="2.80.10.50:FF:000067">
    <property type="entry name" value="BnaC05g19630D protein"/>
    <property type="match status" value="1"/>
</dbReference>
<sequence length="223" mass="24976">MEFFNHGKAVRLKSHLDKYLVADDDQETIRQSRDGASRWRVELVEGNAHVIRLKSRHGLYLAASDEAYLLGMTGKKVALKASADPKRDASVEWEPIREGYSVKLRAKGGKFLRANGATPPWRNSVTHDLPYRTATQDWVMWDVDEVDVSVLEDEYLPRLSNASSLSDSSAPNSPRVGTPGAAEGRKKSIFATERRWSSLASDRSVHPSGREVIFLSSFYNLVD</sequence>
<comment type="caution">
    <text evidence="3">The sequence shown here is derived from an EMBL/GenBank/DDBJ whole genome shotgun (WGS) entry which is preliminary data.</text>
</comment>
<dbReference type="InterPro" id="IPR007679">
    <property type="entry name" value="DUF569"/>
</dbReference>
<reference evidence="3" key="2">
    <citation type="submission" date="2020-08" db="EMBL/GenBank/DDBJ databases">
        <title>Plant Genome Project.</title>
        <authorList>
            <person name="Zhang R.-G."/>
        </authorList>
    </citation>
    <scope>NUCLEOTIDE SEQUENCE</scope>
    <source>
        <strain evidence="3">Huo1</strain>
        <tissue evidence="3">Leaf</tissue>
    </source>
</reference>
<evidence type="ECO:0000256" key="1">
    <source>
        <dbReference type="SAM" id="MobiDB-lite"/>
    </source>
</evidence>
<reference evidence="3" key="1">
    <citation type="submission" date="2018-01" db="EMBL/GenBank/DDBJ databases">
        <authorList>
            <person name="Mao J.F."/>
        </authorList>
    </citation>
    <scope>NUCLEOTIDE SEQUENCE</scope>
    <source>
        <strain evidence="3">Huo1</strain>
        <tissue evidence="3">Leaf</tissue>
    </source>
</reference>
<dbReference type="InterPro" id="IPR008999">
    <property type="entry name" value="Actin-crosslinking"/>
</dbReference>
<gene>
    <name evidence="3" type="ORF">SASPL_129231</name>
</gene>
<dbReference type="EMBL" id="PNBA02000010">
    <property type="protein sequence ID" value="KAG6411156.1"/>
    <property type="molecule type" value="Genomic_DNA"/>
</dbReference>
<organism evidence="3">
    <name type="scientific">Salvia splendens</name>
    <name type="common">Scarlet sage</name>
    <dbReference type="NCBI Taxonomy" id="180675"/>
    <lineage>
        <taxon>Eukaryota</taxon>
        <taxon>Viridiplantae</taxon>
        <taxon>Streptophyta</taxon>
        <taxon>Embryophyta</taxon>
        <taxon>Tracheophyta</taxon>
        <taxon>Spermatophyta</taxon>
        <taxon>Magnoliopsida</taxon>
        <taxon>eudicotyledons</taxon>
        <taxon>Gunneridae</taxon>
        <taxon>Pentapetalae</taxon>
        <taxon>asterids</taxon>
        <taxon>lamiids</taxon>
        <taxon>Lamiales</taxon>
        <taxon>Lamiaceae</taxon>
        <taxon>Nepetoideae</taxon>
        <taxon>Mentheae</taxon>
        <taxon>Salviinae</taxon>
        <taxon>Salvia</taxon>
        <taxon>Salvia subgen. Calosphace</taxon>
        <taxon>core Calosphace</taxon>
    </lineage>
</organism>
<proteinExistence type="predicted"/>
<dbReference type="CDD" id="cd23340">
    <property type="entry name" value="beta-trefoil_FSCN_ACP-like"/>
    <property type="match status" value="1"/>
</dbReference>
<feature type="domain" description="DUF569" evidence="2">
    <location>
        <begin position="1"/>
        <end position="141"/>
    </location>
</feature>
<dbReference type="AlphaFoldDB" id="A0A8X8XCE5"/>